<evidence type="ECO:0000256" key="5">
    <source>
        <dbReference type="ARBA" id="ARBA00023242"/>
    </source>
</evidence>
<dbReference type="Gene3D" id="2.40.330.10">
    <property type="entry name" value="DNA-binding pseudobarrel domain"/>
    <property type="match status" value="1"/>
</dbReference>
<keyword evidence="4" id="KW-0804">Transcription</keyword>
<feature type="domain" description="TF-B3" evidence="6">
    <location>
        <begin position="172"/>
        <end position="282"/>
    </location>
</feature>
<gene>
    <name evidence="7" type="ORF">D5086_0000195480</name>
</gene>
<protein>
    <submittedName>
        <fullName evidence="7">B3 domain-containing transcription factor LEC2-like</fullName>
    </submittedName>
</protein>
<keyword evidence="2" id="KW-0805">Transcription regulation</keyword>
<dbReference type="GO" id="GO:0005634">
    <property type="term" value="C:nucleus"/>
    <property type="evidence" value="ECO:0007669"/>
    <property type="project" value="UniProtKB-SubCell"/>
</dbReference>
<dbReference type="GO" id="GO:0003700">
    <property type="term" value="F:DNA-binding transcription factor activity"/>
    <property type="evidence" value="ECO:0007669"/>
    <property type="project" value="InterPro"/>
</dbReference>
<dbReference type="InterPro" id="IPR015300">
    <property type="entry name" value="DNA-bd_pseudobarrel_sf"/>
</dbReference>
<evidence type="ECO:0000313" key="7">
    <source>
        <dbReference type="EMBL" id="TKR99159.1"/>
    </source>
</evidence>
<keyword evidence="5" id="KW-0539">Nucleus</keyword>
<reference evidence="7" key="1">
    <citation type="submission" date="2018-10" db="EMBL/GenBank/DDBJ databases">
        <title>Population genomic analysis revealed the cold adaptation of white poplar.</title>
        <authorList>
            <person name="Liu Y.-J."/>
        </authorList>
    </citation>
    <scope>NUCLEOTIDE SEQUENCE [LARGE SCALE GENOMIC DNA]</scope>
    <source>
        <strain evidence="7">PAL-ZL1</strain>
    </source>
</reference>
<proteinExistence type="predicted"/>
<evidence type="ECO:0000256" key="2">
    <source>
        <dbReference type="ARBA" id="ARBA00023015"/>
    </source>
</evidence>
<dbReference type="CDD" id="cd10017">
    <property type="entry name" value="B3_DNA"/>
    <property type="match status" value="1"/>
</dbReference>
<sequence>MGCPQNSQFSSIYGPLSYPSTTSSSLTQSSNYFAPQYYTTPPCETTQFPSTHALDQRSQYTPAADPFYPVMVGQNAIEMQRSCILQPNALQLEQERRALDAYRTKVARCMRKLARQRRLGKASSGASSTRIMDASRLALHGASTDGQNSRTNTSKDLYEFLTQDNKKLRALLRKDLKNSDVGSLGRIVLPKREVEENLPPLHDKEGILLMLRDIYSNQEWGLKLKFWTNNKSRMYVLENTGEFVKRHGLETGDSLTLYEDESKNLCYLCGAEEETVLLASSSGSLLNTKQYFSITKVQRPESALAQTQHPTSHNCNHLTEHMWQDGDEEYTSLAFLTEQLDNKEQEEANSLGAVPMDFSCSYTNELELNDDPFNNMSTYTQPASAAMQTSPPNGKMKAVDDSHDVDDCYTGLGMLPDVHSYNFSL</sequence>
<dbReference type="PROSITE" id="PS50863">
    <property type="entry name" value="B3"/>
    <property type="match status" value="1"/>
</dbReference>
<dbReference type="InterPro" id="IPR044800">
    <property type="entry name" value="LEC2-like"/>
</dbReference>
<dbReference type="InterPro" id="IPR003340">
    <property type="entry name" value="B3_DNA-bd"/>
</dbReference>
<dbReference type="EMBL" id="RCHU01000641">
    <property type="protein sequence ID" value="TKR99159.1"/>
    <property type="molecule type" value="Genomic_DNA"/>
</dbReference>
<dbReference type="Pfam" id="PF02362">
    <property type="entry name" value="B3"/>
    <property type="match status" value="1"/>
</dbReference>
<evidence type="ECO:0000259" key="6">
    <source>
        <dbReference type="PROSITE" id="PS50863"/>
    </source>
</evidence>
<comment type="caution">
    <text evidence="7">The sequence shown here is derived from an EMBL/GenBank/DDBJ whole genome shotgun (WGS) entry which is preliminary data.</text>
</comment>
<keyword evidence="3" id="KW-0238">DNA-binding</keyword>
<dbReference type="PANTHER" id="PTHR31140">
    <property type="entry name" value="B3 DOMAIN-CONTAINING TRANSCRIPTION FACTOR ABI3"/>
    <property type="match status" value="1"/>
</dbReference>
<evidence type="ECO:0000256" key="4">
    <source>
        <dbReference type="ARBA" id="ARBA00023163"/>
    </source>
</evidence>
<name>A0A4U5PPV5_POPAL</name>
<evidence type="ECO:0000256" key="1">
    <source>
        <dbReference type="ARBA" id="ARBA00004123"/>
    </source>
</evidence>
<dbReference type="SUPFAM" id="SSF101936">
    <property type="entry name" value="DNA-binding pseudobarrel domain"/>
    <property type="match status" value="1"/>
</dbReference>
<dbReference type="AlphaFoldDB" id="A0A4U5PPV5"/>
<comment type="subcellular location">
    <subcellularLocation>
        <location evidence="1">Nucleus</location>
    </subcellularLocation>
</comment>
<evidence type="ECO:0000256" key="3">
    <source>
        <dbReference type="ARBA" id="ARBA00023125"/>
    </source>
</evidence>
<organism evidence="7">
    <name type="scientific">Populus alba</name>
    <name type="common">White poplar</name>
    <dbReference type="NCBI Taxonomy" id="43335"/>
    <lineage>
        <taxon>Eukaryota</taxon>
        <taxon>Viridiplantae</taxon>
        <taxon>Streptophyta</taxon>
        <taxon>Embryophyta</taxon>
        <taxon>Tracheophyta</taxon>
        <taxon>Spermatophyta</taxon>
        <taxon>Magnoliopsida</taxon>
        <taxon>eudicotyledons</taxon>
        <taxon>Gunneridae</taxon>
        <taxon>Pentapetalae</taxon>
        <taxon>rosids</taxon>
        <taxon>fabids</taxon>
        <taxon>Malpighiales</taxon>
        <taxon>Salicaceae</taxon>
        <taxon>Saliceae</taxon>
        <taxon>Populus</taxon>
    </lineage>
</organism>
<dbReference type="GO" id="GO:0003677">
    <property type="term" value="F:DNA binding"/>
    <property type="evidence" value="ECO:0007669"/>
    <property type="project" value="UniProtKB-KW"/>
</dbReference>
<dbReference type="PANTHER" id="PTHR31140:SF74">
    <property type="entry name" value="B3 DOMAIN-CONTAINING TRANSCRIPTION FACTOR LEC2"/>
    <property type="match status" value="1"/>
</dbReference>
<accession>A0A4U5PPV5</accession>
<dbReference type="SMART" id="SM01019">
    <property type="entry name" value="B3"/>
    <property type="match status" value="1"/>
</dbReference>